<comment type="caution">
    <text evidence="3">The sequence shown here is derived from an EMBL/GenBank/DDBJ whole genome shotgun (WGS) entry which is preliminary data.</text>
</comment>
<keyword evidence="2" id="KW-1133">Transmembrane helix</keyword>
<sequence>MASIAKRKRTLSIEEKSKRRKDAKTSYNLGRITIGSEVVRWRDFQRQHKFRSNEETARFLLDHISSCGKKVEQKATTSTPFKTRPSVFEPPVSGISSISSEAERPDDVNQNYEEAAFEEEAFGKDGCDDDADAEEESADDDPCPGIQRLKTEADSVHLIGSAVCFAYVSAILSLARIKVMSCSVTGCTDPTNICVTDYFIGSALYLKWVR</sequence>
<keyword evidence="2" id="KW-0472">Membrane</keyword>
<dbReference type="EMBL" id="JAIWYP010000001">
    <property type="protein sequence ID" value="KAH3882984.1"/>
    <property type="molecule type" value="Genomic_DNA"/>
</dbReference>
<protein>
    <submittedName>
        <fullName evidence="3">Uncharacterized protein</fullName>
    </submittedName>
</protein>
<feature type="region of interest" description="Disordered" evidence="1">
    <location>
        <begin position="1"/>
        <end position="23"/>
    </location>
</feature>
<evidence type="ECO:0000313" key="4">
    <source>
        <dbReference type="Proteomes" id="UP000828390"/>
    </source>
</evidence>
<keyword evidence="2" id="KW-0812">Transmembrane</keyword>
<accession>A0A9D4MWD9</accession>
<proteinExistence type="predicted"/>
<organism evidence="3 4">
    <name type="scientific">Dreissena polymorpha</name>
    <name type="common">Zebra mussel</name>
    <name type="synonym">Mytilus polymorpha</name>
    <dbReference type="NCBI Taxonomy" id="45954"/>
    <lineage>
        <taxon>Eukaryota</taxon>
        <taxon>Metazoa</taxon>
        <taxon>Spiralia</taxon>
        <taxon>Lophotrochozoa</taxon>
        <taxon>Mollusca</taxon>
        <taxon>Bivalvia</taxon>
        <taxon>Autobranchia</taxon>
        <taxon>Heteroconchia</taxon>
        <taxon>Euheterodonta</taxon>
        <taxon>Imparidentia</taxon>
        <taxon>Neoheterodontei</taxon>
        <taxon>Myida</taxon>
        <taxon>Dreissenoidea</taxon>
        <taxon>Dreissenidae</taxon>
        <taxon>Dreissena</taxon>
    </lineage>
</organism>
<reference evidence="3" key="1">
    <citation type="journal article" date="2019" name="bioRxiv">
        <title>The Genome of the Zebra Mussel, Dreissena polymorpha: A Resource for Invasive Species Research.</title>
        <authorList>
            <person name="McCartney M.A."/>
            <person name="Auch B."/>
            <person name="Kono T."/>
            <person name="Mallez S."/>
            <person name="Zhang Y."/>
            <person name="Obille A."/>
            <person name="Becker A."/>
            <person name="Abrahante J.E."/>
            <person name="Garbe J."/>
            <person name="Badalamenti J.P."/>
            <person name="Herman A."/>
            <person name="Mangelson H."/>
            <person name="Liachko I."/>
            <person name="Sullivan S."/>
            <person name="Sone E.D."/>
            <person name="Koren S."/>
            <person name="Silverstein K.A.T."/>
            <person name="Beckman K.B."/>
            <person name="Gohl D.M."/>
        </authorList>
    </citation>
    <scope>NUCLEOTIDE SEQUENCE</scope>
    <source>
        <strain evidence="3">Duluth1</strain>
        <tissue evidence="3">Whole animal</tissue>
    </source>
</reference>
<evidence type="ECO:0000313" key="3">
    <source>
        <dbReference type="EMBL" id="KAH3882984.1"/>
    </source>
</evidence>
<name>A0A9D4MWD9_DREPO</name>
<dbReference type="Proteomes" id="UP000828390">
    <property type="component" value="Unassembled WGS sequence"/>
</dbReference>
<evidence type="ECO:0000256" key="2">
    <source>
        <dbReference type="SAM" id="Phobius"/>
    </source>
</evidence>
<dbReference type="AlphaFoldDB" id="A0A9D4MWD9"/>
<keyword evidence="4" id="KW-1185">Reference proteome</keyword>
<gene>
    <name evidence="3" type="ORF">DPMN_006931</name>
</gene>
<evidence type="ECO:0000256" key="1">
    <source>
        <dbReference type="SAM" id="MobiDB-lite"/>
    </source>
</evidence>
<feature type="compositionally biased region" description="Basic residues" evidence="1">
    <location>
        <begin position="1"/>
        <end position="10"/>
    </location>
</feature>
<reference evidence="3" key="2">
    <citation type="submission" date="2020-11" db="EMBL/GenBank/DDBJ databases">
        <authorList>
            <person name="McCartney M.A."/>
            <person name="Auch B."/>
            <person name="Kono T."/>
            <person name="Mallez S."/>
            <person name="Becker A."/>
            <person name="Gohl D.M."/>
            <person name="Silverstein K.A.T."/>
            <person name="Koren S."/>
            <person name="Bechman K.B."/>
            <person name="Herman A."/>
            <person name="Abrahante J.E."/>
            <person name="Garbe J."/>
        </authorList>
    </citation>
    <scope>NUCLEOTIDE SEQUENCE</scope>
    <source>
        <strain evidence="3">Duluth1</strain>
        <tissue evidence="3">Whole animal</tissue>
    </source>
</reference>
<feature type="transmembrane region" description="Helical" evidence="2">
    <location>
        <begin position="156"/>
        <end position="175"/>
    </location>
</feature>